<name>A0ABU8LQJ6_9MICO</name>
<dbReference type="SUPFAM" id="SSF46785">
    <property type="entry name" value="Winged helix' DNA-binding domain"/>
    <property type="match status" value="1"/>
</dbReference>
<proteinExistence type="predicted"/>
<dbReference type="PROSITE" id="PS50995">
    <property type="entry name" value="HTH_MARR_2"/>
    <property type="match status" value="1"/>
</dbReference>
<protein>
    <submittedName>
        <fullName evidence="2">MarR family transcriptional regulator</fullName>
    </submittedName>
</protein>
<feature type="domain" description="HTH marR-type" evidence="1">
    <location>
        <begin position="23"/>
        <end position="160"/>
    </location>
</feature>
<dbReference type="InterPro" id="IPR039422">
    <property type="entry name" value="MarR/SlyA-like"/>
</dbReference>
<organism evidence="2 3">
    <name type="scientific">Microbacterium marmarense</name>
    <dbReference type="NCBI Taxonomy" id="3122051"/>
    <lineage>
        <taxon>Bacteria</taxon>
        <taxon>Bacillati</taxon>
        <taxon>Actinomycetota</taxon>
        <taxon>Actinomycetes</taxon>
        <taxon>Micrococcales</taxon>
        <taxon>Microbacteriaceae</taxon>
        <taxon>Microbacterium</taxon>
    </lineage>
</organism>
<dbReference type="SMART" id="SM00347">
    <property type="entry name" value="HTH_MARR"/>
    <property type="match status" value="1"/>
</dbReference>
<gene>
    <name evidence="2" type="ORF">WDU96_00575</name>
</gene>
<dbReference type="InterPro" id="IPR000835">
    <property type="entry name" value="HTH_MarR-typ"/>
</dbReference>
<dbReference type="InterPro" id="IPR036388">
    <property type="entry name" value="WH-like_DNA-bd_sf"/>
</dbReference>
<evidence type="ECO:0000313" key="3">
    <source>
        <dbReference type="Proteomes" id="UP001368654"/>
    </source>
</evidence>
<dbReference type="EMBL" id="JBBDGL010000001">
    <property type="protein sequence ID" value="MEJ1154092.1"/>
    <property type="molecule type" value="Genomic_DNA"/>
</dbReference>
<dbReference type="Pfam" id="PF12802">
    <property type="entry name" value="MarR_2"/>
    <property type="match status" value="1"/>
</dbReference>
<evidence type="ECO:0000259" key="1">
    <source>
        <dbReference type="PROSITE" id="PS50995"/>
    </source>
</evidence>
<accession>A0ABU8LQJ6</accession>
<sequence>MVNDDSASRGYWYDAGIDRQVERGRRVLEAMRVYRAADVAMRRRTRNEMAMGDNELLALRLILRQDGKGTPTTPSEVASYLGITTASTTSLLDRLERSGHVERRPHPTDRRRVVLLPTERTNDEVRKTLGDMHKRMMDATHDLSDDDAVAIVRFLDAMTHAVDQIDRHA</sequence>
<evidence type="ECO:0000313" key="2">
    <source>
        <dbReference type="EMBL" id="MEJ1154092.1"/>
    </source>
</evidence>
<dbReference type="PANTHER" id="PTHR33164">
    <property type="entry name" value="TRANSCRIPTIONAL REGULATOR, MARR FAMILY"/>
    <property type="match status" value="1"/>
</dbReference>
<comment type="caution">
    <text evidence="2">The sequence shown here is derived from an EMBL/GenBank/DDBJ whole genome shotgun (WGS) entry which is preliminary data.</text>
</comment>
<dbReference type="PANTHER" id="PTHR33164:SF89">
    <property type="entry name" value="MARR FAMILY REGULATORY PROTEIN"/>
    <property type="match status" value="1"/>
</dbReference>
<keyword evidence="3" id="KW-1185">Reference proteome</keyword>
<dbReference type="Gene3D" id="1.10.10.10">
    <property type="entry name" value="Winged helix-like DNA-binding domain superfamily/Winged helix DNA-binding domain"/>
    <property type="match status" value="1"/>
</dbReference>
<dbReference type="RefSeq" id="WP_337336542.1">
    <property type="nucleotide sequence ID" value="NZ_JBBDGL010000001.1"/>
</dbReference>
<dbReference type="InterPro" id="IPR036390">
    <property type="entry name" value="WH_DNA-bd_sf"/>
</dbReference>
<reference evidence="2 3" key="1">
    <citation type="submission" date="2024-02" db="EMBL/GenBank/DDBJ databases">
        <authorList>
            <person name="Saticioglu I.B."/>
        </authorList>
    </citation>
    <scope>NUCLEOTIDE SEQUENCE [LARGE SCALE GENOMIC DNA]</scope>
    <source>
        <strain evidence="2 3">Mu-86</strain>
    </source>
</reference>
<dbReference type="Proteomes" id="UP001368654">
    <property type="component" value="Unassembled WGS sequence"/>
</dbReference>